<evidence type="ECO:0000256" key="2">
    <source>
        <dbReference type="ARBA" id="ARBA00023002"/>
    </source>
</evidence>
<comment type="caution">
    <text evidence="3">The sequence shown here is derived from an EMBL/GenBank/DDBJ whole genome shotgun (WGS) entry which is preliminary data.</text>
</comment>
<accession>A0ABW9FF06</accession>
<dbReference type="EMBL" id="JBDLNV010000004">
    <property type="protein sequence ID" value="MFM1724116.1"/>
    <property type="molecule type" value="Genomic_DNA"/>
</dbReference>
<dbReference type="SUPFAM" id="SSF51735">
    <property type="entry name" value="NAD(P)-binding Rossmann-fold domains"/>
    <property type="match status" value="1"/>
</dbReference>
<dbReference type="PANTHER" id="PTHR24320">
    <property type="entry name" value="RETINOL DEHYDROGENASE"/>
    <property type="match status" value="1"/>
</dbReference>
<protein>
    <submittedName>
        <fullName evidence="3">SDR family NAD(P)-dependent oxidoreductase</fullName>
    </submittedName>
</protein>
<dbReference type="Proteomes" id="UP001629745">
    <property type="component" value="Unassembled WGS sequence"/>
</dbReference>
<organism evidence="3 4">
    <name type="scientific">Rhodococcus parequi</name>
    <dbReference type="NCBI Taxonomy" id="3137122"/>
    <lineage>
        <taxon>Bacteria</taxon>
        <taxon>Bacillati</taxon>
        <taxon>Actinomycetota</taxon>
        <taxon>Actinomycetes</taxon>
        <taxon>Mycobacteriales</taxon>
        <taxon>Nocardiaceae</taxon>
        <taxon>Rhodococcus</taxon>
    </lineage>
</organism>
<dbReference type="Pfam" id="PF00106">
    <property type="entry name" value="adh_short"/>
    <property type="match status" value="1"/>
</dbReference>
<dbReference type="InterPro" id="IPR002347">
    <property type="entry name" value="SDR_fam"/>
</dbReference>
<comment type="similarity">
    <text evidence="1">Belongs to the short-chain dehydrogenases/reductases (SDR) family.</text>
</comment>
<name>A0ABW9FF06_9NOCA</name>
<dbReference type="PANTHER" id="PTHR24320:SF272">
    <property type="entry name" value="NAD(P)-BINDING ROSSMANN-FOLD SUPERFAMILY PROTEIN"/>
    <property type="match status" value="1"/>
</dbReference>
<dbReference type="InterPro" id="IPR036291">
    <property type="entry name" value="NAD(P)-bd_dom_sf"/>
</dbReference>
<evidence type="ECO:0000313" key="4">
    <source>
        <dbReference type="Proteomes" id="UP001629745"/>
    </source>
</evidence>
<sequence>MNVFGPDTTTDDVLTGVDLTGRTALVTGATSGLGGETARALAASGATVILAARDGDAAAVVADGIREVAPGAELFVTALDLADLSSVRAAAASLDGQPIDLLINNAGVMYTPFERTADGFELQFGTNHLGHFLLTTLLLPNLEAAATGSGTASRVVTVSSDAHRAHAVDLDDPNFRERDYDKFVAYAQSKAANVLMTVELQKRHADSGIQAYAVHPGVCATGLSRYMSRDDFAEMKAMSAGKPGLLTNLKSVPAAAATSVWAATAAELDSAGGTYLADCAVGRASGHALDPVTAATLWELSGQLVGR</sequence>
<reference evidence="3 4" key="1">
    <citation type="submission" date="2023-11" db="EMBL/GenBank/DDBJ databases">
        <authorList>
            <person name="Val-Calvo J."/>
            <person name="Scortti M."/>
            <person name="Vazquez-Boland J."/>
        </authorList>
    </citation>
    <scope>NUCLEOTIDE SEQUENCE [LARGE SCALE GENOMIC DNA]</scope>
    <source>
        <strain evidence="3 4">PAM 2766</strain>
    </source>
</reference>
<evidence type="ECO:0000256" key="1">
    <source>
        <dbReference type="ARBA" id="ARBA00006484"/>
    </source>
</evidence>
<keyword evidence="2" id="KW-0560">Oxidoreductase</keyword>
<dbReference type="RefSeq" id="WP_420164673.1">
    <property type="nucleotide sequence ID" value="NZ_JBDLNV010000004.1"/>
</dbReference>
<proteinExistence type="inferred from homology"/>
<evidence type="ECO:0000313" key="3">
    <source>
        <dbReference type="EMBL" id="MFM1724116.1"/>
    </source>
</evidence>
<gene>
    <name evidence="3" type="ORF">ABEU20_002692</name>
</gene>
<dbReference type="PRINTS" id="PR00081">
    <property type="entry name" value="GDHRDH"/>
</dbReference>
<keyword evidence="4" id="KW-1185">Reference proteome</keyword>
<dbReference type="Gene3D" id="3.40.50.720">
    <property type="entry name" value="NAD(P)-binding Rossmann-like Domain"/>
    <property type="match status" value="1"/>
</dbReference>